<dbReference type="InterPro" id="IPR011006">
    <property type="entry name" value="CheY-like_superfamily"/>
</dbReference>
<dbReference type="SUPFAM" id="SSF52172">
    <property type="entry name" value="CheY-like"/>
    <property type="match status" value="1"/>
</dbReference>
<evidence type="ECO:0000259" key="4">
    <source>
        <dbReference type="PROSITE" id="PS50110"/>
    </source>
</evidence>
<evidence type="ECO:0000256" key="2">
    <source>
        <dbReference type="ARBA" id="ARBA00024867"/>
    </source>
</evidence>
<evidence type="ECO:0000256" key="3">
    <source>
        <dbReference type="PROSITE-ProRule" id="PRU00169"/>
    </source>
</evidence>
<name>A0AAJ1ERG9_MEDGN</name>
<dbReference type="PROSITE" id="PS50110">
    <property type="entry name" value="RESPONSE_REGULATORY"/>
    <property type="match status" value="1"/>
</dbReference>
<feature type="domain" description="Response regulatory" evidence="4">
    <location>
        <begin position="8"/>
        <end position="122"/>
    </location>
</feature>
<comment type="caution">
    <text evidence="5">The sequence shown here is derived from an EMBL/GenBank/DDBJ whole genome shotgun (WGS) entry which is preliminary data.</text>
</comment>
<dbReference type="GO" id="GO:0000160">
    <property type="term" value="P:phosphorelay signal transduction system"/>
    <property type="evidence" value="ECO:0007669"/>
    <property type="project" value="InterPro"/>
</dbReference>
<evidence type="ECO:0000256" key="1">
    <source>
        <dbReference type="ARBA" id="ARBA00018672"/>
    </source>
</evidence>
<evidence type="ECO:0000313" key="6">
    <source>
        <dbReference type="Proteomes" id="UP001297422"/>
    </source>
</evidence>
<accession>A0AAJ1ERG9</accession>
<proteinExistence type="predicted"/>
<protein>
    <recommendedName>
        <fullName evidence="1">Stage 0 sporulation protein A homolog</fullName>
    </recommendedName>
</protein>
<sequence>MSKEKNAAILLISDDKNIFDTVQTLLKDKWEVKQYKFSELGKDALQGDFIVIIDFDKERIDKEQLGAIIQIKGSFGNLIPVLAILPEKNPQDIFEVLKLGAFDYITRRELNRKLEIKVKEIIRWKWYENRNLQ</sequence>
<dbReference type="EMBL" id="JAJBNC010000011">
    <property type="protein sequence ID" value="MCB5493668.1"/>
    <property type="molecule type" value="Genomic_DNA"/>
</dbReference>
<dbReference type="InterPro" id="IPR001789">
    <property type="entry name" value="Sig_transdc_resp-reg_receiver"/>
</dbReference>
<gene>
    <name evidence="5" type="ORF">LIQ10_07930</name>
</gene>
<dbReference type="Proteomes" id="UP001297422">
    <property type="component" value="Unassembled WGS sequence"/>
</dbReference>
<organism evidence="5 6">
    <name type="scientific">Mediterraneibacter gnavus</name>
    <name type="common">Ruminococcus gnavus</name>
    <dbReference type="NCBI Taxonomy" id="33038"/>
    <lineage>
        <taxon>Bacteria</taxon>
        <taxon>Bacillati</taxon>
        <taxon>Bacillota</taxon>
        <taxon>Clostridia</taxon>
        <taxon>Lachnospirales</taxon>
        <taxon>Lachnospiraceae</taxon>
        <taxon>Mediterraneibacter</taxon>
    </lineage>
</organism>
<evidence type="ECO:0000313" key="5">
    <source>
        <dbReference type="EMBL" id="MCB5493668.1"/>
    </source>
</evidence>
<dbReference type="RefSeq" id="WP_173879226.1">
    <property type="nucleotide sequence ID" value="NZ_JAAIMT010000019.1"/>
</dbReference>
<comment type="function">
    <text evidence="2">May play the central regulatory role in sporulation. It may be an element of the effector pathway responsible for the activation of sporulation genes in response to nutritional stress. Spo0A may act in concert with spo0H (a sigma factor) to control the expression of some genes that are critical to the sporulation process.</text>
</comment>
<keyword evidence="3" id="KW-0597">Phosphoprotein</keyword>
<dbReference type="Gene3D" id="3.40.50.2300">
    <property type="match status" value="1"/>
</dbReference>
<feature type="modified residue" description="4-aspartylphosphate" evidence="3">
    <location>
        <position position="54"/>
    </location>
</feature>
<reference evidence="5" key="1">
    <citation type="submission" date="2021-10" db="EMBL/GenBank/DDBJ databases">
        <title>Collection of gut derived symbiotic bacterial strains cultured from healthy donors.</title>
        <authorList>
            <person name="Lin H."/>
            <person name="Littmann E."/>
            <person name="Claire K."/>
            <person name="Pamer E."/>
        </authorList>
    </citation>
    <scope>NUCLEOTIDE SEQUENCE</scope>
    <source>
        <strain evidence="5">MSK.23.4</strain>
    </source>
</reference>
<dbReference type="AlphaFoldDB" id="A0AAJ1ERG9"/>